<dbReference type="KEGG" id="eae:EAE_16130"/>
<sequence length="203" mass="22157">MFGICSMAMSVILIMDTVNMPVLVLSGILGALTGELIRLEKKINKIATKAKYSIESILPKPRGEITNEEFLNIFVALIILFGASGTGIVGAMNEGMNGNSSVLVTKSFMDFFCAVLFATRLGYSVAILFVPQLIIQLLLAYSAVLLLPLTTTVMRNDFYAVGGLVMMATGLRICGIKMFPVANMLPALLWAMPLSWLWTNFFK</sequence>
<dbReference type="eggNOG" id="COG1811">
    <property type="taxonomic scope" value="Bacteria"/>
</dbReference>
<dbReference type="HOGENOM" id="CLU_091659_2_0_6"/>
<dbReference type="Pfam" id="PF04474">
    <property type="entry name" value="DUF554"/>
    <property type="match status" value="1"/>
</dbReference>
<keyword evidence="1" id="KW-1133">Transmembrane helix</keyword>
<feature type="transmembrane region" description="Helical" evidence="1">
    <location>
        <begin position="20"/>
        <end position="39"/>
    </location>
</feature>
<evidence type="ECO:0000313" key="3">
    <source>
        <dbReference type="Proteomes" id="UP000008881"/>
    </source>
</evidence>
<dbReference type="AlphaFoldDB" id="A0A0H3FZ32"/>
<protein>
    <recommendedName>
        <fullName evidence="4">DUF554 domain-containing protein</fullName>
    </recommendedName>
</protein>
<evidence type="ECO:0000256" key="1">
    <source>
        <dbReference type="SAM" id="Phobius"/>
    </source>
</evidence>
<dbReference type="PANTHER" id="PTHR36111">
    <property type="entry name" value="INNER MEMBRANE PROTEIN-RELATED"/>
    <property type="match status" value="1"/>
</dbReference>
<keyword evidence="1" id="KW-0472">Membrane</keyword>
<evidence type="ECO:0000313" key="2">
    <source>
        <dbReference type="EMBL" id="AEG98137.1"/>
    </source>
</evidence>
<dbReference type="Proteomes" id="UP000008881">
    <property type="component" value="Chromosome"/>
</dbReference>
<gene>
    <name evidence="2" type="ordered locus">EAE_16130</name>
</gene>
<dbReference type="EMBL" id="CP002824">
    <property type="protein sequence ID" value="AEG98137.1"/>
    <property type="molecule type" value="Genomic_DNA"/>
</dbReference>
<evidence type="ECO:0008006" key="4">
    <source>
        <dbReference type="Google" id="ProtNLM"/>
    </source>
</evidence>
<dbReference type="PANTHER" id="PTHR36111:SF2">
    <property type="entry name" value="INNER MEMBRANE PROTEIN"/>
    <property type="match status" value="1"/>
</dbReference>
<proteinExistence type="predicted"/>
<accession>A0A0H3FZ32</accession>
<dbReference type="OrthoDB" id="9797976at2"/>
<feature type="transmembrane region" description="Helical" evidence="1">
    <location>
        <begin position="158"/>
        <end position="174"/>
    </location>
</feature>
<name>A0A0H3FZ32_KLEAK</name>
<dbReference type="InterPro" id="IPR007563">
    <property type="entry name" value="DUF554"/>
</dbReference>
<keyword evidence="3" id="KW-1185">Reference proteome</keyword>
<reference evidence="2 3" key="1">
    <citation type="journal article" date="2012" name="J. Bacteriol.">
        <title>Complete genome sequence of Enterobacter aerogenes KCTC 2190.</title>
        <authorList>
            <person name="Shin S.H."/>
            <person name="Kim S."/>
            <person name="Kim J.Y."/>
            <person name="Lee S."/>
            <person name="Um Y."/>
            <person name="Oh M.K."/>
            <person name="Kim Y.R."/>
            <person name="Lee J."/>
            <person name="Yang K.S."/>
        </authorList>
    </citation>
    <scope>NUCLEOTIDE SEQUENCE [LARGE SCALE GENOMIC DNA]</scope>
    <source>
        <strain evidence="2 3">KCTC 2190</strain>
    </source>
</reference>
<keyword evidence="1" id="KW-0812">Transmembrane</keyword>
<feature type="transmembrane region" description="Helical" evidence="1">
    <location>
        <begin position="70"/>
        <end position="92"/>
    </location>
</feature>
<feature type="transmembrane region" description="Helical" evidence="1">
    <location>
        <begin position="125"/>
        <end position="146"/>
    </location>
</feature>
<organism evidence="2 3">
    <name type="scientific">Klebsiella aerogenes (strain ATCC 13048 / DSM 30053 / CCUG 1429 / JCM 1235 / KCTC 2190 / NBRC 13534 / NCIMB 10102 / NCTC 10006 / CDC 819-56)</name>
    <name type="common">Enterobacter aerogenes</name>
    <dbReference type="NCBI Taxonomy" id="1028307"/>
    <lineage>
        <taxon>Bacteria</taxon>
        <taxon>Pseudomonadati</taxon>
        <taxon>Pseudomonadota</taxon>
        <taxon>Gammaproteobacteria</taxon>
        <taxon>Enterobacterales</taxon>
        <taxon>Enterobacteriaceae</taxon>
        <taxon>Klebsiella/Raoultella group</taxon>
        <taxon>Klebsiella</taxon>
    </lineage>
</organism>